<dbReference type="Proteomes" id="UP001597206">
    <property type="component" value="Unassembled WGS sequence"/>
</dbReference>
<reference evidence="2" key="1">
    <citation type="journal article" date="2019" name="Int. J. Syst. Evol. Microbiol.">
        <title>The Global Catalogue of Microorganisms (GCM) 10K type strain sequencing project: providing services to taxonomists for standard genome sequencing and annotation.</title>
        <authorList>
            <consortium name="The Broad Institute Genomics Platform"/>
            <consortium name="The Broad Institute Genome Sequencing Center for Infectious Disease"/>
            <person name="Wu L."/>
            <person name="Ma J."/>
        </authorList>
    </citation>
    <scope>NUCLEOTIDE SEQUENCE [LARGE SCALE GENOMIC DNA]</scope>
    <source>
        <strain evidence="2">CCUG 58411</strain>
    </source>
</reference>
<comment type="caution">
    <text evidence="1">The sequence shown here is derived from an EMBL/GenBank/DDBJ whole genome shotgun (WGS) entry which is preliminary data.</text>
</comment>
<name>A0ABW3PA05_9PROT</name>
<evidence type="ECO:0000313" key="2">
    <source>
        <dbReference type="Proteomes" id="UP001597206"/>
    </source>
</evidence>
<dbReference type="EMBL" id="JBHTLN010000001">
    <property type="protein sequence ID" value="MFD1121565.1"/>
    <property type="molecule type" value="Genomic_DNA"/>
</dbReference>
<organism evidence="1 2">
    <name type="scientific">Methylophilus flavus</name>
    <dbReference type="NCBI Taxonomy" id="640084"/>
    <lineage>
        <taxon>Bacteria</taxon>
        <taxon>Pseudomonadati</taxon>
        <taxon>Pseudomonadota</taxon>
        <taxon>Betaproteobacteria</taxon>
        <taxon>Nitrosomonadales</taxon>
        <taxon>Methylophilaceae</taxon>
        <taxon>Methylophilus</taxon>
    </lineage>
</organism>
<dbReference type="RefSeq" id="WP_379030591.1">
    <property type="nucleotide sequence ID" value="NZ_JBHTLN010000001.1"/>
</dbReference>
<evidence type="ECO:0000313" key="1">
    <source>
        <dbReference type="EMBL" id="MFD1121565.1"/>
    </source>
</evidence>
<protein>
    <submittedName>
        <fullName evidence="1">Uncharacterized protein</fullName>
    </submittedName>
</protein>
<gene>
    <name evidence="1" type="ORF">ACFQ2T_03535</name>
</gene>
<keyword evidence="2" id="KW-1185">Reference proteome</keyword>
<sequence length="80" mass="8901">MALKHGEDSCTAILDDNQSDLTSCKSRQPKTINAAKDFKKFRSINLDACDPDIIPPAARSLEEDVNSEFYPVIYIPQKGD</sequence>
<accession>A0ABW3PA05</accession>
<proteinExistence type="predicted"/>